<name>A0A834I7U3_RHYFE</name>
<keyword evidence="2" id="KW-1185">Reference proteome</keyword>
<accession>A0A834I7U3</accession>
<gene>
    <name evidence="1" type="ORF">GWI33_011522</name>
</gene>
<dbReference type="EMBL" id="JAACXV010009726">
    <property type="protein sequence ID" value="KAF7275589.1"/>
    <property type="molecule type" value="Genomic_DNA"/>
</dbReference>
<evidence type="ECO:0000313" key="1">
    <source>
        <dbReference type="EMBL" id="KAF7275589.1"/>
    </source>
</evidence>
<reference evidence="1" key="1">
    <citation type="submission" date="2020-08" db="EMBL/GenBank/DDBJ databases">
        <title>Genome sequencing and assembly of the red palm weevil Rhynchophorus ferrugineus.</title>
        <authorList>
            <person name="Dias G.B."/>
            <person name="Bergman C.M."/>
            <person name="Manee M."/>
        </authorList>
    </citation>
    <scope>NUCLEOTIDE SEQUENCE</scope>
    <source>
        <strain evidence="1">AA-2017</strain>
        <tissue evidence="1">Whole larva</tissue>
    </source>
</reference>
<protein>
    <submittedName>
        <fullName evidence="1">Uncharacterized protein</fullName>
    </submittedName>
</protein>
<dbReference type="Proteomes" id="UP000625711">
    <property type="component" value="Unassembled WGS sequence"/>
</dbReference>
<evidence type="ECO:0000313" key="2">
    <source>
        <dbReference type="Proteomes" id="UP000625711"/>
    </source>
</evidence>
<feature type="non-terminal residue" evidence="1">
    <location>
        <position position="1"/>
    </location>
</feature>
<organism evidence="1 2">
    <name type="scientific">Rhynchophorus ferrugineus</name>
    <name type="common">Red palm weevil</name>
    <name type="synonym">Curculio ferrugineus</name>
    <dbReference type="NCBI Taxonomy" id="354439"/>
    <lineage>
        <taxon>Eukaryota</taxon>
        <taxon>Metazoa</taxon>
        <taxon>Ecdysozoa</taxon>
        <taxon>Arthropoda</taxon>
        <taxon>Hexapoda</taxon>
        <taxon>Insecta</taxon>
        <taxon>Pterygota</taxon>
        <taxon>Neoptera</taxon>
        <taxon>Endopterygota</taxon>
        <taxon>Coleoptera</taxon>
        <taxon>Polyphaga</taxon>
        <taxon>Cucujiformia</taxon>
        <taxon>Curculionidae</taxon>
        <taxon>Dryophthorinae</taxon>
        <taxon>Rhynchophorus</taxon>
    </lineage>
</organism>
<comment type="caution">
    <text evidence="1">The sequence shown here is derived from an EMBL/GenBank/DDBJ whole genome shotgun (WGS) entry which is preliminary data.</text>
</comment>
<proteinExistence type="predicted"/>
<sequence length="15" mass="1688">NNYNIILVISLSTSH</sequence>